<evidence type="ECO:0000259" key="10">
    <source>
        <dbReference type="Pfam" id="PF21694"/>
    </source>
</evidence>
<dbReference type="GO" id="GO:0003677">
    <property type="term" value="F:DNA binding"/>
    <property type="evidence" value="ECO:0007669"/>
    <property type="project" value="InterPro"/>
</dbReference>
<dbReference type="InterPro" id="IPR008921">
    <property type="entry name" value="DNA_pol3_clamp-load_cplx_C"/>
</dbReference>
<reference evidence="11 12" key="1">
    <citation type="submission" date="2017-11" db="EMBL/GenBank/DDBJ databases">
        <title>Evolution of Phototrophy in the Chloroflexi Phylum Driven by Horizontal Gene Transfer.</title>
        <authorList>
            <person name="Ward L.M."/>
            <person name="Hemp J."/>
            <person name="Shih P.M."/>
            <person name="Mcglynn S.E."/>
            <person name="Fischer W."/>
        </authorList>
    </citation>
    <scope>NUCLEOTIDE SEQUENCE [LARGE SCALE GENOMIC DNA]</scope>
    <source>
        <strain evidence="11">JP3_7</strain>
    </source>
</reference>
<feature type="domain" description="DNA polymerase III delta N-terminal" evidence="9">
    <location>
        <begin position="3"/>
        <end position="123"/>
    </location>
</feature>
<dbReference type="Gene3D" id="3.40.50.300">
    <property type="entry name" value="P-loop containing nucleotide triphosphate hydrolases"/>
    <property type="match status" value="1"/>
</dbReference>
<dbReference type="AlphaFoldDB" id="A0A2M8QF43"/>
<name>A0A2M8QF43_9CHLR</name>
<dbReference type="PANTHER" id="PTHR34388">
    <property type="entry name" value="DNA POLYMERASE III SUBUNIT DELTA"/>
    <property type="match status" value="1"/>
</dbReference>
<dbReference type="InterPro" id="IPR027417">
    <property type="entry name" value="P-loop_NTPase"/>
</dbReference>
<dbReference type="Gene3D" id="1.10.8.60">
    <property type="match status" value="1"/>
</dbReference>
<dbReference type="Proteomes" id="UP000230790">
    <property type="component" value="Unassembled WGS sequence"/>
</dbReference>
<dbReference type="InterPro" id="IPR048466">
    <property type="entry name" value="DNA_pol3_delta-like_C"/>
</dbReference>
<evidence type="ECO:0000256" key="3">
    <source>
        <dbReference type="ARBA" id="ARBA00022679"/>
    </source>
</evidence>
<accession>A0A2M8QF43</accession>
<organism evidence="11 12">
    <name type="scientific">Candidatus Thermofonsia Clade 3 bacterium</name>
    <dbReference type="NCBI Taxonomy" id="2364212"/>
    <lineage>
        <taxon>Bacteria</taxon>
        <taxon>Bacillati</taxon>
        <taxon>Chloroflexota</taxon>
        <taxon>Candidatus Thermofontia</taxon>
        <taxon>Candidatus Thermofonsia Clade 3</taxon>
    </lineage>
</organism>
<dbReference type="GO" id="GO:0003887">
    <property type="term" value="F:DNA-directed DNA polymerase activity"/>
    <property type="evidence" value="ECO:0007669"/>
    <property type="project" value="UniProtKB-KW"/>
</dbReference>
<evidence type="ECO:0000256" key="8">
    <source>
        <dbReference type="ARBA" id="ARBA00049244"/>
    </source>
</evidence>
<dbReference type="Pfam" id="PF06144">
    <property type="entry name" value="DNA_pol3_delta"/>
    <property type="match status" value="1"/>
</dbReference>
<evidence type="ECO:0000313" key="12">
    <source>
        <dbReference type="Proteomes" id="UP000230790"/>
    </source>
</evidence>
<evidence type="ECO:0000256" key="7">
    <source>
        <dbReference type="ARBA" id="ARBA00034754"/>
    </source>
</evidence>
<keyword evidence="3" id="KW-0808">Transferase</keyword>
<dbReference type="GO" id="GO:0009360">
    <property type="term" value="C:DNA polymerase III complex"/>
    <property type="evidence" value="ECO:0007669"/>
    <property type="project" value="InterPro"/>
</dbReference>
<evidence type="ECO:0000256" key="1">
    <source>
        <dbReference type="ARBA" id="ARBA00012417"/>
    </source>
</evidence>
<dbReference type="EC" id="2.7.7.7" evidence="1"/>
<comment type="similarity">
    <text evidence="7">Belongs to the DNA polymerase HolA subunit family.</text>
</comment>
<keyword evidence="5" id="KW-0235">DNA replication</keyword>
<evidence type="ECO:0000256" key="2">
    <source>
        <dbReference type="ARBA" id="ARBA00017703"/>
    </source>
</evidence>
<comment type="caution">
    <text evidence="11">The sequence shown here is derived from an EMBL/GenBank/DDBJ whole genome shotgun (WGS) entry which is preliminary data.</text>
</comment>
<dbReference type="NCBIfam" id="TIGR01128">
    <property type="entry name" value="holA"/>
    <property type="match status" value="1"/>
</dbReference>
<evidence type="ECO:0000259" key="9">
    <source>
        <dbReference type="Pfam" id="PF06144"/>
    </source>
</evidence>
<evidence type="ECO:0000256" key="4">
    <source>
        <dbReference type="ARBA" id="ARBA00022695"/>
    </source>
</evidence>
<dbReference type="InterPro" id="IPR010372">
    <property type="entry name" value="DNA_pol3_delta_N"/>
</dbReference>
<dbReference type="PANTHER" id="PTHR34388:SF1">
    <property type="entry name" value="DNA POLYMERASE III SUBUNIT DELTA"/>
    <property type="match status" value="1"/>
</dbReference>
<dbReference type="InterPro" id="IPR005790">
    <property type="entry name" value="DNA_polIII_delta"/>
</dbReference>
<gene>
    <name evidence="11" type="primary">holA</name>
    <name evidence="11" type="ORF">CUN48_03585</name>
</gene>
<protein>
    <recommendedName>
        <fullName evidence="2">DNA polymerase III subunit delta</fullName>
        <ecNumber evidence="1">2.7.7.7</ecNumber>
    </recommendedName>
</protein>
<dbReference type="EMBL" id="PGTN01000015">
    <property type="protein sequence ID" value="PJF48414.1"/>
    <property type="molecule type" value="Genomic_DNA"/>
</dbReference>
<dbReference type="SUPFAM" id="SSF48019">
    <property type="entry name" value="post-AAA+ oligomerization domain-like"/>
    <property type="match status" value="1"/>
</dbReference>
<evidence type="ECO:0000256" key="5">
    <source>
        <dbReference type="ARBA" id="ARBA00022705"/>
    </source>
</evidence>
<feature type="domain" description="DNA polymerase III delta subunit-like C-terminal" evidence="10">
    <location>
        <begin position="219"/>
        <end position="333"/>
    </location>
</feature>
<comment type="catalytic activity">
    <reaction evidence="8">
        <text>DNA(n) + a 2'-deoxyribonucleoside 5'-triphosphate = DNA(n+1) + diphosphate</text>
        <dbReference type="Rhea" id="RHEA:22508"/>
        <dbReference type="Rhea" id="RHEA-COMP:17339"/>
        <dbReference type="Rhea" id="RHEA-COMP:17340"/>
        <dbReference type="ChEBI" id="CHEBI:33019"/>
        <dbReference type="ChEBI" id="CHEBI:61560"/>
        <dbReference type="ChEBI" id="CHEBI:173112"/>
        <dbReference type="EC" id="2.7.7.7"/>
    </reaction>
</comment>
<evidence type="ECO:0000256" key="6">
    <source>
        <dbReference type="ARBA" id="ARBA00022932"/>
    </source>
</evidence>
<keyword evidence="4" id="KW-0548">Nucleotidyltransferase</keyword>
<evidence type="ECO:0000313" key="11">
    <source>
        <dbReference type="EMBL" id="PJF48414.1"/>
    </source>
</evidence>
<sequence>MWYLFHGPNTLARDEEIARMKAKLGEPEMASLNTTVIERSALLRDLIAACDALPFLTDKRLVIAYGWLTGPGASKAKAKPGESVGPLQALLGYLPTMPETTRLVFAEDVTLDDAHPLVKLAADKTGGVVKRYELPADPVRWIIERARAKGGDISTQAAQLLSLKINRGNANDRDHFESDSRAYLLKLDNELNKLVSYALGRRIESRDVELLVQDEDVADIFKFVDAMGARDAEAAYRAMRGLLARGESPLVVLAHIARQTRLLIQAKENADLSPEQLARVVGVHPFVAKKASQQAGRFSLSELEQAHAALLEADFAIKTGRMDDVTALDMLVAALCT</sequence>
<dbReference type="Pfam" id="PF21694">
    <property type="entry name" value="DNA_pol3_delta_C"/>
    <property type="match status" value="1"/>
</dbReference>
<dbReference type="Gene3D" id="1.20.272.10">
    <property type="match status" value="1"/>
</dbReference>
<keyword evidence="6" id="KW-0239">DNA-directed DNA polymerase</keyword>
<proteinExistence type="inferred from homology"/>
<dbReference type="GO" id="GO:0006261">
    <property type="term" value="P:DNA-templated DNA replication"/>
    <property type="evidence" value="ECO:0007669"/>
    <property type="project" value="TreeGrafter"/>
</dbReference>